<dbReference type="PROSITE" id="PS50195">
    <property type="entry name" value="PX"/>
    <property type="match status" value="1"/>
</dbReference>
<evidence type="ECO:0000259" key="11">
    <source>
        <dbReference type="PROSITE" id="PS50195"/>
    </source>
</evidence>
<dbReference type="GO" id="GO:0006886">
    <property type="term" value="P:intracellular protein transport"/>
    <property type="evidence" value="ECO:0007669"/>
    <property type="project" value="InterPro"/>
</dbReference>
<keyword evidence="4" id="KW-0813">Transport</keyword>
<dbReference type="AlphaFoldDB" id="A0A8C0WAX8"/>
<evidence type="ECO:0000256" key="1">
    <source>
        <dbReference type="ARBA" id="ARBA00004177"/>
    </source>
</evidence>
<dbReference type="Gene3D" id="3.30.1520.10">
    <property type="entry name" value="Phox-like domain"/>
    <property type="match status" value="1"/>
</dbReference>
<keyword evidence="8" id="KW-0446">Lipid-binding</keyword>
<dbReference type="GO" id="GO:1901981">
    <property type="term" value="F:phosphatidylinositol phosphate binding"/>
    <property type="evidence" value="ECO:0007669"/>
    <property type="project" value="TreeGrafter"/>
</dbReference>
<accession>A0A8C0WAX8</accession>
<comment type="similarity">
    <text evidence="3">Belongs to the sorting nexin family.</text>
</comment>
<dbReference type="Ensembl" id="ENSCCNT00000011348.1">
    <property type="protein sequence ID" value="ENSCCNP00000008609.1"/>
    <property type="gene ID" value="ENSCCNG00000009100.1"/>
</dbReference>
<dbReference type="InterPro" id="IPR043544">
    <property type="entry name" value="SNX10/11"/>
</dbReference>
<sequence length="162" mass="18137">CTSSCRRTAKPSLPRPPAVRRRYREFVWLRKQLQRNAGLVPVPELPGKSTFFGSSDEFIEKRRQGLQHFLENCCFLPRSGRRSSPSPPACEEKDHVEVWVPVVDSEDLTSESLTLPALSSPPCCDFAGSDEGASTPQPVRRVVARDCSVLLEPGQIDTVWEK</sequence>
<reference evidence="12" key="1">
    <citation type="submission" date="2023-09" db="UniProtKB">
        <authorList>
            <consortium name="Ensembl"/>
        </authorList>
    </citation>
    <scope>IDENTIFICATION</scope>
</reference>
<dbReference type="InterPro" id="IPR036871">
    <property type="entry name" value="PX_dom_sf"/>
</dbReference>
<evidence type="ECO:0000256" key="5">
    <source>
        <dbReference type="ARBA" id="ARBA00022490"/>
    </source>
</evidence>
<dbReference type="PANTHER" id="PTHR46209">
    <property type="entry name" value="PX DOMAIN-CONTAINING PROTEIN"/>
    <property type="match status" value="1"/>
</dbReference>
<evidence type="ECO:0000256" key="3">
    <source>
        <dbReference type="ARBA" id="ARBA00010883"/>
    </source>
</evidence>
<dbReference type="GO" id="GO:0005768">
    <property type="term" value="C:endosome"/>
    <property type="evidence" value="ECO:0007669"/>
    <property type="project" value="UniProtKB-SubCell"/>
</dbReference>
<protein>
    <recommendedName>
        <fullName evidence="11">PX domain-containing protein</fullName>
    </recommendedName>
</protein>
<dbReference type="GO" id="GO:0016050">
    <property type="term" value="P:vesicle organization"/>
    <property type="evidence" value="ECO:0007669"/>
    <property type="project" value="TreeGrafter"/>
</dbReference>
<feature type="domain" description="PX" evidence="11">
    <location>
        <begin position="1"/>
        <end position="119"/>
    </location>
</feature>
<evidence type="ECO:0000256" key="6">
    <source>
        <dbReference type="ARBA" id="ARBA00022753"/>
    </source>
</evidence>
<keyword evidence="5" id="KW-0963">Cytoplasm</keyword>
<dbReference type="InterPro" id="IPR001683">
    <property type="entry name" value="PX_dom"/>
</dbReference>
<evidence type="ECO:0000256" key="7">
    <source>
        <dbReference type="ARBA" id="ARBA00022927"/>
    </source>
</evidence>
<proteinExistence type="inferred from homology"/>
<comment type="subcellular location">
    <subcellularLocation>
        <location evidence="2">Cytoplasm</location>
    </subcellularLocation>
    <subcellularLocation>
        <location evidence="10">Endomembrane system</location>
        <topology evidence="10">Peripheral membrane protein</topology>
        <orientation evidence="10">Cytoplasmic side</orientation>
    </subcellularLocation>
    <subcellularLocation>
        <location evidence="1">Endosome</location>
    </subcellularLocation>
</comment>
<dbReference type="Pfam" id="PF00787">
    <property type="entry name" value="PX"/>
    <property type="match status" value="1"/>
</dbReference>
<evidence type="ECO:0000256" key="10">
    <source>
        <dbReference type="ARBA" id="ARBA00029433"/>
    </source>
</evidence>
<keyword evidence="6" id="KW-0967">Endosome</keyword>
<name>A0A8C0WAX8_CASCN</name>
<evidence type="ECO:0000313" key="12">
    <source>
        <dbReference type="Ensembl" id="ENSCCNP00000008609.1"/>
    </source>
</evidence>
<evidence type="ECO:0000256" key="8">
    <source>
        <dbReference type="ARBA" id="ARBA00023121"/>
    </source>
</evidence>
<keyword evidence="9" id="KW-0472">Membrane</keyword>
<evidence type="ECO:0000256" key="2">
    <source>
        <dbReference type="ARBA" id="ARBA00004496"/>
    </source>
</evidence>
<dbReference type="SUPFAM" id="SSF64268">
    <property type="entry name" value="PX domain"/>
    <property type="match status" value="1"/>
</dbReference>
<evidence type="ECO:0000256" key="4">
    <source>
        <dbReference type="ARBA" id="ARBA00022448"/>
    </source>
</evidence>
<evidence type="ECO:0000256" key="9">
    <source>
        <dbReference type="ARBA" id="ARBA00023136"/>
    </source>
</evidence>
<keyword evidence="7" id="KW-0653">Protein transport</keyword>
<dbReference type="PANTHER" id="PTHR46209:SF1">
    <property type="entry name" value="SORTING NEXIN-11"/>
    <property type="match status" value="1"/>
</dbReference>
<organism evidence="12">
    <name type="scientific">Castor canadensis</name>
    <name type="common">American beaver</name>
    <dbReference type="NCBI Taxonomy" id="51338"/>
    <lineage>
        <taxon>Eukaryota</taxon>
        <taxon>Metazoa</taxon>
        <taxon>Chordata</taxon>
        <taxon>Craniata</taxon>
        <taxon>Vertebrata</taxon>
        <taxon>Euteleostomi</taxon>
        <taxon>Mammalia</taxon>
        <taxon>Eutheria</taxon>
        <taxon>Euarchontoglires</taxon>
        <taxon>Glires</taxon>
        <taxon>Rodentia</taxon>
        <taxon>Castorimorpha</taxon>
        <taxon>Castoridae</taxon>
        <taxon>Castor</taxon>
    </lineage>
</organism>